<sequence>MASSVKMWRLNFSGRESFLGKLQKTYFNSKRKIVSESVPAKIQTTSKTDEYKPRDERKSFYKLQEERREQAERCVLINCPPKINEKKFIKQLSRHGNINNYFFYESFGMYAVVEFSEKDSIGSLREATNIPHSQHEATVPFKSRLLSIKANSGNQSFSQPSVQCLKQTPIGVNELIQKLSSKDSVDQQLYSLTEEYQLTEENVCLRFLVCSLLKDIAAAYFPECIIRPFGSSVNGFGKLGCDLDMFLDLDAISRGNIKQPAGGLSLEYQMKRTSSERSATQSILAVIGECVDQFGPGCVGMQKILNARCPLVRFAHQPSGFQCDLTANNRVAMKSSELLYLYSQLDRRVRAMVFSLRCWARVHSITSNIAGAWITNFSLTVMVIFFLQQRSPAVLPTLDQLRDLAEPHDKCTIEGNDCTIVSDLSKIQDQGNTETLEHLLQEFFEFYGNFAFSRLSINIRKGKEQYKPEAAPLHIQNPFEPTLNVSKNVNNTQLENLVALCQESAWLLQKGGAVGPGHNRDTPWGFAALLQPSVSQAARSKGRRRKTLEPASKRMKSLLESLKSSKTSAGAADSSKKNSSTKPH</sequence>
<keyword evidence="4" id="KW-0479">Metal-binding</keyword>
<dbReference type="Pfam" id="PF17797">
    <property type="entry name" value="RL"/>
    <property type="match status" value="1"/>
</dbReference>
<feature type="domain" description="PAP-associated" evidence="7">
    <location>
        <begin position="438"/>
        <end position="482"/>
    </location>
</feature>
<dbReference type="GO" id="GO:0031123">
    <property type="term" value="P:RNA 3'-end processing"/>
    <property type="evidence" value="ECO:0007669"/>
    <property type="project" value="TreeGrafter"/>
</dbReference>
<feature type="domain" description="RL" evidence="8">
    <location>
        <begin position="59"/>
        <end position="128"/>
    </location>
</feature>
<dbReference type="CDD" id="cd05402">
    <property type="entry name" value="NT_PAP_TUTase"/>
    <property type="match status" value="1"/>
</dbReference>
<comment type="cofactor">
    <cofactor evidence="2">
        <name>Mg(2+)</name>
        <dbReference type="ChEBI" id="CHEBI:18420"/>
    </cofactor>
</comment>
<keyword evidence="5" id="KW-0460">Magnesium</keyword>
<keyword evidence="11" id="KW-1185">Reference proteome</keyword>
<evidence type="ECO:0000256" key="3">
    <source>
        <dbReference type="ARBA" id="ARBA00022679"/>
    </source>
</evidence>
<dbReference type="EMBL" id="JAERUA010000013">
    <property type="protein sequence ID" value="KAI1891386.1"/>
    <property type="molecule type" value="Genomic_DNA"/>
</dbReference>
<comment type="cofactor">
    <cofactor evidence="1">
        <name>Mn(2+)</name>
        <dbReference type="ChEBI" id="CHEBI:29035"/>
    </cofactor>
</comment>
<name>A0A8T3D548_9TELE</name>
<feature type="compositionally biased region" description="Low complexity" evidence="6">
    <location>
        <begin position="558"/>
        <end position="568"/>
    </location>
</feature>
<evidence type="ECO:0000256" key="1">
    <source>
        <dbReference type="ARBA" id="ARBA00001936"/>
    </source>
</evidence>
<dbReference type="InterPro" id="IPR054708">
    <property type="entry name" value="MTPAP-like_central"/>
</dbReference>
<evidence type="ECO:0000313" key="10">
    <source>
        <dbReference type="EMBL" id="KAI1891386.1"/>
    </source>
</evidence>
<comment type="caution">
    <text evidence="10">The sequence shown here is derived from an EMBL/GenBank/DDBJ whole genome shotgun (WGS) entry which is preliminary data.</text>
</comment>
<feature type="domain" description="Poly(A) RNA polymerase mitochondrial-like central palm" evidence="9">
    <location>
        <begin position="186"/>
        <end position="344"/>
    </location>
</feature>
<proteinExistence type="predicted"/>
<evidence type="ECO:0000313" key="11">
    <source>
        <dbReference type="Proteomes" id="UP000829720"/>
    </source>
</evidence>
<evidence type="ECO:0000256" key="6">
    <source>
        <dbReference type="SAM" id="MobiDB-lite"/>
    </source>
</evidence>
<dbReference type="SUPFAM" id="SSF81301">
    <property type="entry name" value="Nucleotidyltransferase"/>
    <property type="match status" value="1"/>
</dbReference>
<evidence type="ECO:0008006" key="12">
    <source>
        <dbReference type="Google" id="ProtNLM"/>
    </source>
</evidence>
<dbReference type="PANTHER" id="PTHR12271">
    <property type="entry name" value="POLY A POLYMERASE CID PAP -RELATED"/>
    <property type="match status" value="1"/>
</dbReference>
<evidence type="ECO:0000259" key="7">
    <source>
        <dbReference type="Pfam" id="PF03828"/>
    </source>
</evidence>
<dbReference type="PANTHER" id="PTHR12271:SF133">
    <property type="entry name" value="POLY(A) RNA POLYMERASE, MITOCHONDRIAL"/>
    <property type="match status" value="1"/>
</dbReference>
<dbReference type="InterPro" id="IPR043519">
    <property type="entry name" value="NT_sf"/>
</dbReference>
<protein>
    <recommendedName>
        <fullName evidence="12">Poly(A) RNA polymerase, mitochondrial</fullName>
    </recommendedName>
</protein>
<dbReference type="SUPFAM" id="SSF81631">
    <property type="entry name" value="PAP/OAS1 substrate-binding domain"/>
    <property type="match status" value="1"/>
</dbReference>
<dbReference type="GO" id="GO:0046872">
    <property type="term" value="F:metal ion binding"/>
    <property type="evidence" value="ECO:0007669"/>
    <property type="project" value="UniProtKB-KW"/>
</dbReference>
<dbReference type="OrthoDB" id="434989at2759"/>
<evidence type="ECO:0000256" key="5">
    <source>
        <dbReference type="ARBA" id="ARBA00022842"/>
    </source>
</evidence>
<dbReference type="InterPro" id="IPR041252">
    <property type="entry name" value="RL"/>
</dbReference>
<accession>A0A8T3D548</accession>
<dbReference type="GO" id="GO:1990817">
    <property type="term" value="F:poly(A) RNA polymerase activity"/>
    <property type="evidence" value="ECO:0007669"/>
    <property type="project" value="TreeGrafter"/>
</dbReference>
<evidence type="ECO:0000256" key="4">
    <source>
        <dbReference type="ARBA" id="ARBA00022723"/>
    </source>
</evidence>
<evidence type="ECO:0000256" key="2">
    <source>
        <dbReference type="ARBA" id="ARBA00001946"/>
    </source>
</evidence>
<dbReference type="Pfam" id="PF22600">
    <property type="entry name" value="MTPAP-like_central"/>
    <property type="match status" value="1"/>
</dbReference>
<evidence type="ECO:0000259" key="9">
    <source>
        <dbReference type="Pfam" id="PF22600"/>
    </source>
</evidence>
<dbReference type="Proteomes" id="UP000829720">
    <property type="component" value="Unassembled WGS sequence"/>
</dbReference>
<keyword evidence="3" id="KW-0808">Transferase</keyword>
<evidence type="ECO:0000259" key="8">
    <source>
        <dbReference type="Pfam" id="PF17797"/>
    </source>
</evidence>
<dbReference type="Gene3D" id="1.10.1410.10">
    <property type="match status" value="1"/>
</dbReference>
<reference evidence="10" key="1">
    <citation type="submission" date="2021-01" db="EMBL/GenBank/DDBJ databases">
        <authorList>
            <person name="Zahm M."/>
            <person name="Roques C."/>
            <person name="Cabau C."/>
            <person name="Klopp C."/>
            <person name="Donnadieu C."/>
            <person name="Jouanno E."/>
            <person name="Lampietro C."/>
            <person name="Louis A."/>
            <person name="Herpin A."/>
            <person name="Echchiki A."/>
            <person name="Berthelot C."/>
            <person name="Parey E."/>
            <person name="Roest-Crollius H."/>
            <person name="Braasch I."/>
            <person name="Postlethwait J."/>
            <person name="Bobe J."/>
            <person name="Montfort J."/>
            <person name="Bouchez O."/>
            <person name="Begum T."/>
            <person name="Mejri S."/>
            <person name="Adams A."/>
            <person name="Chen W.-J."/>
            <person name="Guiguen Y."/>
        </authorList>
    </citation>
    <scope>NUCLEOTIDE SEQUENCE</scope>
    <source>
        <tissue evidence="10">Blood</tissue>
    </source>
</reference>
<gene>
    <name evidence="10" type="ORF">AGOR_G00143280</name>
</gene>
<dbReference type="AlphaFoldDB" id="A0A8T3D548"/>
<dbReference type="Gene3D" id="3.30.460.10">
    <property type="entry name" value="Beta Polymerase, domain 2"/>
    <property type="match status" value="1"/>
</dbReference>
<dbReference type="InterPro" id="IPR002058">
    <property type="entry name" value="PAP_assoc"/>
</dbReference>
<dbReference type="Pfam" id="PF03828">
    <property type="entry name" value="PAP_assoc"/>
    <property type="match status" value="1"/>
</dbReference>
<dbReference type="GO" id="GO:0005739">
    <property type="term" value="C:mitochondrion"/>
    <property type="evidence" value="ECO:0007669"/>
    <property type="project" value="TreeGrafter"/>
</dbReference>
<feature type="region of interest" description="Disordered" evidence="6">
    <location>
        <begin position="535"/>
        <end position="584"/>
    </location>
</feature>
<organism evidence="10 11">
    <name type="scientific">Albula goreensis</name>
    <dbReference type="NCBI Taxonomy" id="1534307"/>
    <lineage>
        <taxon>Eukaryota</taxon>
        <taxon>Metazoa</taxon>
        <taxon>Chordata</taxon>
        <taxon>Craniata</taxon>
        <taxon>Vertebrata</taxon>
        <taxon>Euteleostomi</taxon>
        <taxon>Actinopterygii</taxon>
        <taxon>Neopterygii</taxon>
        <taxon>Teleostei</taxon>
        <taxon>Albuliformes</taxon>
        <taxon>Albulidae</taxon>
        <taxon>Albula</taxon>
    </lineage>
</organism>